<dbReference type="GO" id="GO:0016301">
    <property type="term" value="F:kinase activity"/>
    <property type="evidence" value="ECO:0007669"/>
    <property type="project" value="UniProtKB-UniRule"/>
</dbReference>
<keyword evidence="10" id="KW-1185">Reference proteome</keyword>
<protein>
    <recommendedName>
        <fullName evidence="7">Thiamine pyrophosphokinase</fullName>
        <ecNumber evidence="7">2.7.6.2</ecNumber>
    </recommendedName>
</protein>
<gene>
    <name evidence="9" type="primary">THI80</name>
    <name evidence="9" type="ORF">PICST_59866</name>
</gene>
<dbReference type="STRING" id="322104.A3LVK7"/>
<dbReference type="GO" id="GO:0004788">
    <property type="term" value="F:thiamine diphosphokinase activity"/>
    <property type="evidence" value="ECO:0007669"/>
    <property type="project" value="UniProtKB-UniRule"/>
</dbReference>
<dbReference type="Gene3D" id="3.40.50.10240">
    <property type="entry name" value="Thiamin pyrophosphokinase, catalytic domain"/>
    <property type="match status" value="1"/>
</dbReference>
<keyword evidence="6 7" id="KW-0067">ATP-binding</keyword>
<evidence type="ECO:0000256" key="1">
    <source>
        <dbReference type="ARBA" id="ARBA00005078"/>
    </source>
</evidence>
<dbReference type="eggNOG" id="KOG3153">
    <property type="taxonomic scope" value="Eukaryota"/>
</dbReference>
<keyword evidence="4 7" id="KW-0547">Nucleotide-binding</keyword>
<proteinExistence type="inferred from homology"/>
<dbReference type="InterPro" id="IPR036759">
    <property type="entry name" value="TPK_catalytic_sf"/>
</dbReference>
<dbReference type="InterPro" id="IPR036371">
    <property type="entry name" value="TPK_B1-bd_sf"/>
</dbReference>
<dbReference type="GO" id="GO:0009229">
    <property type="term" value="P:thiamine diphosphate biosynthetic process"/>
    <property type="evidence" value="ECO:0007669"/>
    <property type="project" value="UniProtKB-UniRule"/>
</dbReference>
<dbReference type="GO" id="GO:0030975">
    <property type="term" value="F:thiamine binding"/>
    <property type="evidence" value="ECO:0007669"/>
    <property type="project" value="UniProtKB-UniRule"/>
</dbReference>
<comment type="similarity">
    <text evidence="2 7">Belongs to the thiamine pyrophosphokinase family.</text>
</comment>
<keyword evidence="3 7" id="KW-0808">Transferase</keyword>
<evidence type="ECO:0000256" key="6">
    <source>
        <dbReference type="ARBA" id="ARBA00022840"/>
    </source>
</evidence>
<dbReference type="HOGENOM" id="CLU_044237_0_0_1"/>
<dbReference type="OrthoDB" id="25149at2759"/>
<dbReference type="SUPFAM" id="SSF63999">
    <property type="entry name" value="Thiamin pyrophosphokinase, catalytic domain"/>
    <property type="match status" value="1"/>
</dbReference>
<evidence type="ECO:0000256" key="4">
    <source>
        <dbReference type="ARBA" id="ARBA00022741"/>
    </source>
</evidence>
<dbReference type="InterPro" id="IPR007371">
    <property type="entry name" value="TPK_catalytic"/>
</dbReference>
<evidence type="ECO:0000313" key="10">
    <source>
        <dbReference type="Proteomes" id="UP000002258"/>
    </source>
</evidence>
<evidence type="ECO:0000256" key="2">
    <source>
        <dbReference type="ARBA" id="ARBA00006785"/>
    </source>
</evidence>
<accession>A3LVK7</accession>
<dbReference type="InterPro" id="IPR007373">
    <property type="entry name" value="Thiamin_PyroPKinase_B1-bd"/>
</dbReference>
<dbReference type="Proteomes" id="UP000002258">
    <property type="component" value="Chromosome 5"/>
</dbReference>
<dbReference type="PIRSF" id="PIRSF031057">
    <property type="entry name" value="Thiamin_pyrophosphokinase"/>
    <property type="match status" value="1"/>
</dbReference>
<dbReference type="SMART" id="SM00983">
    <property type="entry name" value="TPK_B1_binding"/>
    <property type="match status" value="1"/>
</dbReference>
<dbReference type="InterPro" id="IPR016966">
    <property type="entry name" value="Thiamin_pyrophosphokinase_euk"/>
</dbReference>
<keyword evidence="5 7" id="KW-0418">Kinase</keyword>
<evidence type="ECO:0000256" key="3">
    <source>
        <dbReference type="ARBA" id="ARBA00022679"/>
    </source>
</evidence>
<evidence type="ECO:0000256" key="7">
    <source>
        <dbReference type="PIRNR" id="PIRNR031057"/>
    </source>
</evidence>
<dbReference type="GO" id="GO:0005524">
    <property type="term" value="F:ATP binding"/>
    <property type="evidence" value="ECO:0007669"/>
    <property type="project" value="UniProtKB-UniRule"/>
</dbReference>
<dbReference type="RefSeq" id="XP_001385167.2">
    <property type="nucleotide sequence ID" value="XM_001385130.1"/>
</dbReference>
<dbReference type="CDD" id="cd07995">
    <property type="entry name" value="TPK"/>
    <property type="match status" value="1"/>
</dbReference>
<dbReference type="NCBIfam" id="TIGR01378">
    <property type="entry name" value="thi_PPkinase"/>
    <property type="match status" value="1"/>
</dbReference>
<dbReference type="GO" id="GO:0006772">
    <property type="term" value="P:thiamine metabolic process"/>
    <property type="evidence" value="ECO:0007669"/>
    <property type="project" value="InterPro"/>
</dbReference>
<dbReference type="PANTHER" id="PTHR13622:SF8">
    <property type="entry name" value="THIAMIN PYROPHOSPHOKINASE 1"/>
    <property type="match status" value="1"/>
</dbReference>
<dbReference type="InParanoid" id="A3LVK7"/>
<dbReference type="Pfam" id="PF04263">
    <property type="entry name" value="TPK_catalytic"/>
    <property type="match status" value="1"/>
</dbReference>
<dbReference type="OMA" id="TDMCKAL"/>
<dbReference type="EC" id="2.7.6.2" evidence="7"/>
<dbReference type="GeneID" id="4839110"/>
<evidence type="ECO:0000313" key="9">
    <source>
        <dbReference type="EMBL" id="ABN67138.2"/>
    </source>
</evidence>
<name>A3LVK7_PICST</name>
<dbReference type="Pfam" id="PF04265">
    <property type="entry name" value="TPK_B1_binding"/>
    <property type="match status" value="1"/>
</dbReference>
<comment type="pathway">
    <text evidence="1 7">Cofactor biosynthesis; thiamine diphosphate biosynthesis; thiamine diphosphate from thiamine: step 1/1.</text>
</comment>
<dbReference type="FunCoup" id="A3LVK7">
    <property type="interactions" value="292"/>
</dbReference>
<dbReference type="AlphaFoldDB" id="A3LVK7"/>
<dbReference type="KEGG" id="pic:PICST_59866"/>
<feature type="domain" description="Thiamin pyrophosphokinase thiamin-binding" evidence="8">
    <location>
        <begin position="246"/>
        <end position="318"/>
    </location>
</feature>
<dbReference type="Gene3D" id="2.60.120.320">
    <property type="entry name" value="Thiamin pyrophosphokinase, thiamin-binding domain"/>
    <property type="match status" value="1"/>
</dbReference>
<dbReference type="SUPFAM" id="SSF63862">
    <property type="entry name" value="Thiamin pyrophosphokinase, substrate-binding domain"/>
    <property type="match status" value="1"/>
</dbReference>
<sequence length="333" mass="37313">MSKAKKLESEVVESPDDIQIPAPDLAHTLIRPFEFLVNSRDNCHRNALVILNQSLTGIDVPRLWSNTELHVCADGGANQLYDYFEADTKSHSHLATEQTSEQASDLIRQQYIPQFIVGDLDSLRDDVRDYYERKGARIIPQYTQYSTDFSKAIATVRLYYYSEASRQVLVNDSIDTNNGLAEIIEKYEAGSKQEQTVRIYILSGIGGRFDQTIHSISQLYILNQSHPFLQHFFITTSDLIFLLKKGVNYVAYPSKTTFHSAQVPTCGLLPLGNSKVMISSHGLKYDVRNWESEMLGNVSSSNGISGVDGVVVEVSGPLVMNIEIEHGVEDSKL</sequence>
<evidence type="ECO:0000259" key="8">
    <source>
        <dbReference type="SMART" id="SM00983"/>
    </source>
</evidence>
<dbReference type="UniPathway" id="UPA00060">
    <property type="reaction ID" value="UER00597"/>
</dbReference>
<comment type="catalytic activity">
    <reaction evidence="7">
        <text>thiamine + ATP = thiamine diphosphate + AMP + H(+)</text>
        <dbReference type="Rhea" id="RHEA:11576"/>
        <dbReference type="ChEBI" id="CHEBI:15378"/>
        <dbReference type="ChEBI" id="CHEBI:18385"/>
        <dbReference type="ChEBI" id="CHEBI:30616"/>
        <dbReference type="ChEBI" id="CHEBI:58937"/>
        <dbReference type="ChEBI" id="CHEBI:456215"/>
    </reaction>
</comment>
<organism evidence="9 10">
    <name type="scientific">Scheffersomyces stipitis (strain ATCC 58785 / CBS 6054 / NBRC 10063 / NRRL Y-11545)</name>
    <name type="common">Yeast</name>
    <name type="synonym">Pichia stipitis</name>
    <dbReference type="NCBI Taxonomy" id="322104"/>
    <lineage>
        <taxon>Eukaryota</taxon>
        <taxon>Fungi</taxon>
        <taxon>Dikarya</taxon>
        <taxon>Ascomycota</taxon>
        <taxon>Saccharomycotina</taxon>
        <taxon>Pichiomycetes</taxon>
        <taxon>Debaryomycetaceae</taxon>
        <taxon>Scheffersomyces</taxon>
    </lineage>
</organism>
<reference evidence="9 10" key="1">
    <citation type="journal article" date="2007" name="Nat. Biotechnol.">
        <title>Genome sequence of the lignocellulose-bioconverting and xylose-fermenting yeast Pichia stipitis.</title>
        <authorList>
            <person name="Jeffries T.W."/>
            <person name="Grigoriev I.V."/>
            <person name="Grimwood J."/>
            <person name="Laplaza J.M."/>
            <person name="Aerts A."/>
            <person name="Salamov A."/>
            <person name="Schmutz J."/>
            <person name="Lindquist E."/>
            <person name="Dehal P."/>
            <person name="Shapiro H."/>
            <person name="Jin Y.S."/>
            <person name="Passoth V."/>
            <person name="Richardson P.M."/>
        </authorList>
    </citation>
    <scope>NUCLEOTIDE SEQUENCE [LARGE SCALE GENOMIC DNA]</scope>
    <source>
        <strain evidence="10">ATCC 58785 / CBS 6054 / NBRC 10063 / NRRL Y-11545</strain>
    </source>
</reference>
<evidence type="ECO:0000256" key="5">
    <source>
        <dbReference type="ARBA" id="ARBA00022777"/>
    </source>
</evidence>
<dbReference type="InterPro" id="IPR006282">
    <property type="entry name" value="Thi_PPkinase"/>
</dbReference>
<dbReference type="EMBL" id="CP000499">
    <property type="protein sequence ID" value="ABN67138.2"/>
    <property type="molecule type" value="Genomic_DNA"/>
</dbReference>
<dbReference type="PANTHER" id="PTHR13622">
    <property type="entry name" value="THIAMIN PYROPHOSPHOKINASE"/>
    <property type="match status" value="1"/>
</dbReference>